<feature type="compositionally biased region" description="Basic and acidic residues" evidence="9">
    <location>
        <begin position="430"/>
        <end position="441"/>
    </location>
</feature>
<dbReference type="RefSeq" id="WP_002463561.1">
    <property type="nucleotide sequence ID" value="NZ_AEUN01000392.1"/>
</dbReference>
<dbReference type="EMBL" id="AEUN01000392">
    <property type="protein sequence ID" value="EHJ08116.1"/>
    <property type="molecule type" value="Genomic_DNA"/>
</dbReference>
<evidence type="ECO:0000256" key="7">
    <source>
        <dbReference type="ARBA" id="ARBA00023136"/>
    </source>
</evidence>
<feature type="region of interest" description="Disordered" evidence="9">
    <location>
        <begin position="410"/>
        <end position="441"/>
    </location>
</feature>
<evidence type="ECO:0000256" key="2">
    <source>
        <dbReference type="ARBA" id="ARBA00007400"/>
    </source>
</evidence>
<reference evidence="12 13" key="1">
    <citation type="journal article" date="2012" name="BMC Genomics">
        <title>Comparative genomic analysis of the genus Staphylococcus including Staphylococcus aureus and its newly described sister species Staphylococcus simiae.</title>
        <authorList>
            <person name="Suzuki H."/>
            <person name="Lefebure T."/>
            <person name="Pavinski Bitar P."/>
            <person name="Stanhope M.J."/>
        </authorList>
    </citation>
    <scope>NUCLEOTIDE SEQUENCE [LARGE SCALE GENOMIC DNA]</scope>
    <source>
        <strain evidence="12 13">CCM 7213</strain>
    </source>
</reference>
<feature type="transmembrane region" description="Helical" evidence="10">
    <location>
        <begin position="267"/>
        <end position="290"/>
    </location>
</feature>
<dbReference type="PANTHER" id="PTHR23028:SF53">
    <property type="entry name" value="ACYL_TRANSF_3 DOMAIN-CONTAINING PROTEIN"/>
    <property type="match status" value="1"/>
</dbReference>
<dbReference type="Gene3D" id="3.40.50.1110">
    <property type="entry name" value="SGNH hydrolase"/>
    <property type="match status" value="1"/>
</dbReference>
<dbReference type="FunFam" id="3.40.50.1110:FF:000006">
    <property type="entry name" value="O-acetyltransferase OatA"/>
    <property type="match status" value="1"/>
</dbReference>
<evidence type="ECO:0000256" key="6">
    <source>
        <dbReference type="ARBA" id="ARBA00022989"/>
    </source>
</evidence>
<feature type="transmembrane region" description="Helical" evidence="10">
    <location>
        <begin position="211"/>
        <end position="229"/>
    </location>
</feature>
<dbReference type="Proteomes" id="UP000005413">
    <property type="component" value="Unassembled WGS sequence"/>
</dbReference>
<dbReference type="GO" id="GO:0016747">
    <property type="term" value="F:acyltransferase activity, transferring groups other than amino-acyl groups"/>
    <property type="evidence" value="ECO:0007669"/>
    <property type="project" value="InterPro"/>
</dbReference>
<dbReference type="InterPro" id="IPR050879">
    <property type="entry name" value="Acyltransferase_3"/>
</dbReference>
<dbReference type="OrthoDB" id="9796461at2"/>
<evidence type="ECO:0000256" key="10">
    <source>
        <dbReference type="SAM" id="Phobius"/>
    </source>
</evidence>
<gene>
    <name evidence="12" type="ORF">SS7213T_05772</name>
</gene>
<evidence type="ECO:0000256" key="3">
    <source>
        <dbReference type="ARBA" id="ARBA00022475"/>
    </source>
</evidence>
<evidence type="ECO:0000259" key="11">
    <source>
        <dbReference type="Pfam" id="PF01757"/>
    </source>
</evidence>
<dbReference type="AlphaFoldDB" id="G5JI69"/>
<keyword evidence="13" id="KW-1185">Reference proteome</keyword>
<feature type="compositionally biased region" description="Basic residues" evidence="9">
    <location>
        <begin position="420"/>
        <end position="429"/>
    </location>
</feature>
<keyword evidence="3" id="KW-1003">Cell membrane</keyword>
<comment type="subcellular location">
    <subcellularLocation>
        <location evidence="1">Cell membrane</location>
        <topology evidence="1">Multi-pass membrane protein</topology>
    </subcellularLocation>
</comment>
<proteinExistence type="inferred from homology"/>
<dbReference type="PATRIC" id="fig|911238.3.peg.970"/>
<accession>G5JI69</accession>
<dbReference type="GO" id="GO:0005886">
    <property type="term" value="C:plasma membrane"/>
    <property type="evidence" value="ECO:0007669"/>
    <property type="project" value="UniProtKB-SubCell"/>
</dbReference>
<feature type="transmembrane region" description="Helical" evidence="10">
    <location>
        <begin position="311"/>
        <end position="329"/>
    </location>
</feature>
<feature type="compositionally biased region" description="Basic and acidic residues" evidence="9">
    <location>
        <begin position="410"/>
        <end position="419"/>
    </location>
</feature>
<dbReference type="PANTHER" id="PTHR23028">
    <property type="entry name" value="ACETYLTRANSFERASE"/>
    <property type="match status" value="1"/>
</dbReference>
<evidence type="ECO:0000313" key="13">
    <source>
        <dbReference type="Proteomes" id="UP000005413"/>
    </source>
</evidence>
<dbReference type="Pfam" id="PF01757">
    <property type="entry name" value="Acyl_transf_3"/>
    <property type="match status" value="1"/>
</dbReference>
<feature type="transmembrane region" description="Helical" evidence="10">
    <location>
        <begin position="45"/>
        <end position="66"/>
    </location>
</feature>
<feature type="domain" description="Acyltransferase 3" evidence="11">
    <location>
        <begin position="19"/>
        <end position="347"/>
    </location>
</feature>
<keyword evidence="7 10" id="KW-0472">Membrane</keyword>
<feature type="transmembrane region" description="Helical" evidence="10">
    <location>
        <begin position="21"/>
        <end position="39"/>
    </location>
</feature>
<sequence length="605" mass="69134">MDTKDFKRLEKIYAPRYLPGLDGLRAFAVIGILIYHLNAQWLSGGFLGVDTFFVISGYLITSLLLSEYYRTGTINLIEFWKRRLKRLIPAVLFLISAVLIFTLLFKPELIIQMKKDAIAAIFYVSNWWYIAQNVDYFNQFAIEPLKHLWSLAIEEQFYVFFPPILLLLLHKLKPRKIIQTLFIISVISLVLMIVIHLMTGDNSRVYFGTDTRLQTLLLGCILAFVWPPFSLRKDVVKKSIVSLDIVGTIGFIALLTLFFIVGDQDQWIYNGGFYIISGFTLVIIATAVHPSSIFAKFLSMRLFIFIGKRSYSLYLWHYPIIVFMNSYYVQGQIPVYVYLLEIILTFAMAELSYRFIETPIRKKGFKAFTIKPKQLNKFMRTVVVIVLLVPSLIVLSGQFDALGKQHEAQKKEKKTEFKTNNKKVTKKTPAKSDKTPTKNGKVDVSKMSPLLIGDSVMVDIGDVFTDKVPNAQIDGKVGRQLVDAIPIIKSQYQDYSKKGQSVIVELGTNGEFTKDQLNELLDSFGKADVYLVSIRVPRNYESNINKLIYDAAKKRSNVHLVDWYKASGGHPEYFAYDGIHLEYSGAKALTNLIVKTIEEHEKTAK</sequence>
<name>G5JI69_9STAP</name>
<feature type="transmembrane region" description="Helical" evidence="10">
    <location>
        <begin position="148"/>
        <end position="169"/>
    </location>
</feature>
<comment type="similarity">
    <text evidence="2">Belongs to the acyltransferase 3 family.</text>
</comment>
<comment type="caution">
    <text evidence="12">The sequence shown here is derived from an EMBL/GenBank/DDBJ whole genome shotgun (WGS) entry which is preliminary data.</text>
</comment>
<protein>
    <submittedName>
        <fullName evidence="12">Membrane-embedded acyltransferase</fullName>
    </submittedName>
</protein>
<keyword evidence="4 12" id="KW-0808">Transferase</keyword>
<evidence type="ECO:0000256" key="1">
    <source>
        <dbReference type="ARBA" id="ARBA00004651"/>
    </source>
</evidence>
<evidence type="ECO:0000313" key="12">
    <source>
        <dbReference type="EMBL" id="EHJ08116.1"/>
    </source>
</evidence>
<feature type="transmembrane region" description="Helical" evidence="10">
    <location>
        <begin position="87"/>
        <end position="105"/>
    </location>
</feature>
<evidence type="ECO:0000256" key="4">
    <source>
        <dbReference type="ARBA" id="ARBA00022679"/>
    </source>
</evidence>
<dbReference type="InterPro" id="IPR036514">
    <property type="entry name" value="SGNH_hydro_sf"/>
</dbReference>
<dbReference type="CDD" id="cd01840">
    <property type="entry name" value="SGNH_hydrolase_yrhL_like"/>
    <property type="match status" value="1"/>
</dbReference>
<feature type="transmembrane region" description="Helical" evidence="10">
    <location>
        <begin position="241"/>
        <end position="261"/>
    </location>
</feature>
<dbReference type="SUPFAM" id="SSF52266">
    <property type="entry name" value="SGNH hydrolase"/>
    <property type="match status" value="1"/>
</dbReference>
<keyword evidence="5 10" id="KW-0812">Transmembrane</keyword>
<evidence type="ECO:0000256" key="8">
    <source>
        <dbReference type="ARBA" id="ARBA00023315"/>
    </source>
</evidence>
<keyword evidence="8 12" id="KW-0012">Acyltransferase</keyword>
<feature type="transmembrane region" description="Helical" evidence="10">
    <location>
        <begin position="377"/>
        <end position="399"/>
    </location>
</feature>
<dbReference type="InterPro" id="IPR002656">
    <property type="entry name" value="Acyl_transf_3_dom"/>
</dbReference>
<organism evidence="12 13">
    <name type="scientific">Staphylococcus simiae CCM 7213 = CCUG 51256</name>
    <dbReference type="NCBI Taxonomy" id="911238"/>
    <lineage>
        <taxon>Bacteria</taxon>
        <taxon>Bacillati</taxon>
        <taxon>Bacillota</taxon>
        <taxon>Bacilli</taxon>
        <taxon>Bacillales</taxon>
        <taxon>Staphylococcaceae</taxon>
        <taxon>Staphylococcus</taxon>
    </lineage>
</organism>
<evidence type="ECO:0000256" key="9">
    <source>
        <dbReference type="SAM" id="MobiDB-lite"/>
    </source>
</evidence>
<dbReference type="GO" id="GO:0009103">
    <property type="term" value="P:lipopolysaccharide biosynthetic process"/>
    <property type="evidence" value="ECO:0007669"/>
    <property type="project" value="TreeGrafter"/>
</dbReference>
<evidence type="ECO:0000256" key="5">
    <source>
        <dbReference type="ARBA" id="ARBA00022692"/>
    </source>
</evidence>
<feature type="transmembrane region" description="Helical" evidence="10">
    <location>
        <begin position="181"/>
        <end position="199"/>
    </location>
</feature>
<feature type="transmembrane region" description="Helical" evidence="10">
    <location>
        <begin position="335"/>
        <end position="356"/>
    </location>
</feature>
<keyword evidence="6 10" id="KW-1133">Transmembrane helix</keyword>